<comment type="caution">
    <text evidence="6">The sequence shown here is derived from an EMBL/GenBank/DDBJ whole genome shotgun (WGS) entry which is preliminary data.</text>
</comment>
<dbReference type="EMBL" id="SNRX01000213">
    <property type="protein sequence ID" value="KAA6299844.1"/>
    <property type="molecule type" value="Genomic_DNA"/>
</dbReference>
<evidence type="ECO:0000256" key="3">
    <source>
        <dbReference type="ARBA" id="ARBA00022898"/>
    </source>
</evidence>
<comment type="cofactor">
    <cofactor evidence="1">
        <name>pyridoxal 5'-phosphate</name>
        <dbReference type="ChEBI" id="CHEBI:597326"/>
    </cofactor>
</comment>
<dbReference type="InterPro" id="IPR001926">
    <property type="entry name" value="TrpB-like_PALP"/>
</dbReference>
<dbReference type="Gene3D" id="3.40.50.1100">
    <property type="match status" value="2"/>
</dbReference>
<evidence type="ECO:0000256" key="2">
    <source>
        <dbReference type="ARBA" id="ARBA00007103"/>
    </source>
</evidence>
<feature type="domain" description="CBS" evidence="5">
    <location>
        <begin position="385"/>
        <end position="441"/>
    </location>
</feature>
<dbReference type="InterPro" id="IPR046353">
    <property type="entry name" value="CBS_C"/>
</dbReference>
<proteinExistence type="inferred from homology"/>
<keyword evidence="3" id="KW-0663">Pyridoxal phosphate</keyword>
<accession>A0A5M8NWW8</accession>
<dbReference type="FunFam" id="3.40.50.1100:FF:000003">
    <property type="entry name" value="Cystathionine beta-synthase"/>
    <property type="match status" value="1"/>
</dbReference>
<keyword evidence="4" id="KW-0129">CBS domain</keyword>
<organism evidence="6 7">
    <name type="scientific">Candidatus Ordinivivax streblomastigis</name>
    <dbReference type="NCBI Taxonomy" id="2540710"/>
    <lineage>
        <taxon>Bacteria</taxon>
        <taxon>Pseudomonadati</taxon>
        <taxon>Bacteroidota</taxon>
        <taxon>Bacteroidia</taxon>
        <taxon>Bacteroidales</taxon>
        <taxon>Candidatus Ordinivivax</taxon>
    </lineage>
</organism>
<dbReference type="Pfam" id="PF00571">
    <property type="entry name" value="CBS"/>
    <property type="match status" value="2"/>
</dbReference>
<dbReference type="CDD" id="cd04608">
    <property type="entry name" value="CBS_pair_CBS"/>
    <property type="match status" value="1"/>
</dbReference>
<dbReference type="PROSITE" id="PS51371">
    <property type="entry name" value="CBS"/>
    <property type="match status" value="1"/>
</dbReference>
<evidence type="ECO:0000259" key="5">
    <source>
        <dbReference type="PROSITE" id="PS51371"/>
    </source>
</evidence>
<dbReference type="GO" id="GO:0016765">
    <property type="term" value="F:transferase activity, transferring alkyl or aryl (other than methyl) groups"/>
    <property type="evidence" value="ECO:0007669"/>
    <property type="project" value="UniProtKB-ARBA"/>
</dbReference>
<dbReference type="SUPFAM" id="SSF54631">
    <property type="entry name" value="CBS-domain pair"/>
    <property type="match status" value="1"/>
</dbReference>
<reference evidence="6 7" key="1">
    <citation type="submission" date="2019-03" db="EMBL/GenBank/DDBJ databases">
        <title>Single cell metagenomics reveals metabolic interactions within the superorganism composed of flagellate Streblomastix strix and complex community of Bacteroidetes bacteria on its surface.</title>
        <authorList>
            <person name="Treitli S.C."/>
            <person name="Kolisko M."/>
            <person name="Husnik F."/>
            <person name="Keeling P."/>
            <person name="Hampl V."/>
        </authorList>
    </citation>
    <scope>NUCLEOTIDE SEQUENCE [LARGE SCALE GENOMIC DNA]</scope>
    <source>
        <strain evidence="6">St1</strain>
    </source>
</reference>
<comment type="similarity">
    <text evidence="2">Belongs to the cysteine synthase/cystathionine beta-synthase family.</text>
</comment>
<protein>
    <submittedName>
        <fullName evidence="6">Cystathionine beta-synthase</fullName>
    </submittedName>
</protein>
<dbReference type="InterPro" id="IPR046342">
    <property type="entry name" value="CBS_dom_sf"/>
</dbReference>
<feature type="non-terminal residue" evidence="6">
    <location>
        <position position="1"/>
    </location>
</feature>
<evidence type="ECO:0000256" key="1">
    <source>
        <dbReference type="ARBA" id="ARBA00001933"/>
    </source>
</evidence>
<dbReference type="Proteomes" id="UP000324575">
    <property type="component" value="Unassembled WGS sequence"/>
</dbReference>
<dbReference type="SUPFAM" id="SSF53686">
    <property type="entry name" value="Tryptophan synthase beta subunit-like PLP-dependent enzymes"/>
    <property type="match status" value="1"/>
</dbReference>
<sequence>IRYVTFIFSVWYIPNGEYKGKYKNAILMVFQIVTKSTTFVAIIENRQMTSKTILETIGNTPMVELTHTDTGVCRLFMKLENQNPGGSIKDRVGLSMINEAEKQGRIQPGDTIVEATAGNTGLGLALVSRLKGYNLVLVIPDKMSQEKINHLRALGVEIILTRSDVSKGHPEYYQDYAKRIADERGGFYVNQFENVSNPLAHETTTAPEIWEQMEHQVDAIVVGVGSSGTITGLTRFFKQTSPTTEFILADPKGSILADYINKGVLRTDAGSWFVEGIGEDFVPSIADFSLTKKAYTVSDKESFDAVRDLLRNEGILAGSSSGTLLGAAIRYCREQTTLKRVVTIACDSGNKYLSKMYNDYWLLDHGFAEREQYGDLRDFISHRFEDKSIVYVTPNDTLKAVYGKFKLYDISQLPVLEGSKVVGIIDESDLLLALYSKNHTLDTPVKEIMTKELTTISYTTHQDKLVRILNAGLVAIVEDSQGHFEGLITKIDFINHLHRNRTNC</sequence>
<dbReference type="InterPro" id="IPR036052">
    <property type="entry name" value="TrpB-like_PALP_sf"/>
</dbReference>
<dbReference type="PANTHER" id="PTHR10314">
    <property type="entry name" value="CYSTATHIONINE BETA-SYNTHASE"/>
    <property type="match status" value="1"/>
</dbReference>
<dbReference type="InterPro" id="IPR050214">
    <property type="entry name" value="Cys_Synth/Cystath_Beta-Synth"/>
</dbReference>
<evidence type="ECO:0000313" key="7">
    <source>
        <dbReference type="Proteomes" id="UP000324575"/>
    </source>
</evidence>
<evidence type="ECO:0000313" key="6">
    <source>
        <dbReference type="EMBL" id="KAA6299844.1"/>
    </source>
</evidence>
<gene>
    <name evidence="6" type="ORF">EZS26_004018</name>
</gene>
<dbReference type="Pfam" id="PF00291">
    <property type="entry name" value="PALP"/>
    <property type="match status" value="1"/>
</dbReference>
<dbReference type="AlphaFoldDB" id="A0A5M8NWW8"/>
<evidence type="ECO:0000256" key="4">
    <source>
        <dbReference type="PROSITE-ProRule" id="PRU00703"/>
    </source>
</evidence>
<dbReference type="FunFam" id="3.40.50.1100:FF:000118">
    <property type="entry name" value="Related to CYS4-cystathionine beta-synthase"/>
    <property type="match status" value="1"/>
</dbReference>
<dbReference type="InterPro" id="IPR001216">
    <property type="entry name" value="P-phosphate_BS"/>
</dbReference>
<dbReference type="GO" id="GO:0006535">
    <property type="term" value="P:cysteine biosynthetic process from serine"/>
    <property type="evidence" value="ECO:0007669"/>
    <property type="project" value="InterPro"/>
</dbReference>
<dbReference type="SMART" id="SM00116">
    <property type="entry name" value="CBS"/>
    <property type="match status" value="2"/>
</dbReference>
<dbReference type="PROSITE" id="PS00901">
    <property type="entry name" value="CYS_SYNTHASE"/>
    <property type="match status" value="1"/>
</dbReference>
<dbReference type="CDD" id="cd01561">
    <property type="entry name" value="CBS_like"/>
    <property type="match status" value="1"/>
</dbReference>
<dbReference type="Gene3D" id="3.10.580.10">
    <property type="entry name" value="CBS-domain"/>
    <property type="match status" value="1"/>
</dbReference>
<name>A0A5M8NWW8_9BACT</name>
<dbReference type="InterPro" id="IPR000644">
    <property type="entry name" value="CBS_dom"/>
</dbReference>